<dbReference type="InterPro" id="IPR027417">
    <property type="entry name" value="P-loop_NTPase"/>
</dbReference>
<dbReference type="NCBIfam" id="TIGR01727">
    <property type="entry name" value="oligo_HPY"/>
    <property type="match status" value="1"/>
</dbReference>
<dbReference type="SMART" id="SM00382">
    <property type="entry name" value="AAA"/>
    <property type="match status" value="1"/>
</dbReference>
<dbReference type="Proteomes" id="UP000516160">
    <property type="component" value="Chromosome"/>
</dbReference>
<evidence type="ECO:0000259" key="5">
    <source>
        <dbReference type="PROSITE" id="PS50893"/>
    </source>
</evidence>
<dbReference type="GO" id="GO:0015833">
    <property type="term" value="P:peptide transport"/>
    <property type="evidence" value="ECO:0007669"/>
    <property type="project" value="InterPro"/>
</dbReference>
<dbReference type="Pfam" id="PF00005">
    <property type="entry name" value="ABC_tran"/>
    <property type="match status" value="1"/>
</dbReference>
<sequence>MGEKLLEVKGVKKYFPIYGGILNKVVGSVKAVDGVDLSINKGETLGLVGESGCGKSTMGKLVLNLATPTEGDVFIAGANWAKLKGEKLRQERKKAQIVFQDPYSSLNPRLKVMDILMEPLSAHNVPKDKRKNMILEILEAVGLSEYHMYRYPHEFSGGQRQRIGIARALILKPEFVVLDEPVSALDVSIQSQILNLLIKLQQELNLTYLFISHDLSVVSHICDTVGVMYLGSIMEKADVKTLYTNPLHPYTQSLLAAVPIPDPLVKREKFILQGDVPSPSNPPKGCPFSTRCPKVMDLCKGERPVLKEVEKSLVACHLYMK</sequence>
<dbReference type="InterPro" id="IPR003593">
    <property type="entry name" value="AAA+_ATPase"/>
</dbReference>
<dbReference type="GO" id="GO:0055085">
    <property type="term" value="P:transmembrane transport"/>
    <property type="evidence" value="ECO:0007669"/>
    <property type="project" value="UniProtKB-ARBA"/>
</dbReference>
<dbReference type="InterPro" id="IPR003439">
    <property type="entry name" value="ABC_transporter-like_ATP-bd"/>
</dbReference>
<dbReference type="InterPro" id="IPR050319">
    <property type="entry name" value="ABC_transp_ATP-bind"/>
</dbReference>
<evidence type="ECO:0000256" key="2">
    <source>
        <dbReference type="ARBA" id="ARBA00022448"/>
    </source>
</evidence>
<dbReference type="PROSITE" id="PS50893">
    <property type="entry name" value="ABC_TRANSPORTER_2"/>
    <property type="match status" value="1"/>
</dbReference>
<keyword evidence="4 6" id="KW-0067">ATP-binding</keyword>
<dbReference type="PANTHER" id="PTHR43776">
    <property type="entry name" value="TRANSPORT ATP-BINDING PROTEIN"/>
    <property type="match status" value="1"/>
</dbReference>
<proteinExistence type="inferred from homology"/>
<evidence type="ECO:0000313" key="6">
    <source>
        <dbReference type="EMBL" id="QNO14426.1"/>
    </source>
</evidence>
<dbReference type="PROSITE" id="PS00211">
    <property type="entry name" value="ABC_TRANSPORTER_1"/>
    <property type="match status" value="1"/>
</dbReference>
<evidence type="ECO:0000256" key="4">
    <source>
        <dbReference type="ARBA" id="ARBA00022840"/>
    </source>
</evidence>
<dbReference type="FunFam" id="3.40.50.300:FF:000016">
    <property type="entry name" value="Oligopeptide ABC transporter ATP-binding component"/>
    <property type="match status" value="1"/>
</dbReference>
<dbReference type="RefSeq" id="WP_213168105.1">
    <property type="nucleotide sequence ID" value="NZ_CP058559.1"/>
</dbReference>
<protein>
    <submittedName>
        <fullName evidence="6">ATP-binding cassette domain-containing protein</fullName>
    </submittedName>
</protein>
<dbReference type="PANTHER" id="PTHR43776:SF8">
    <property type="entry name" value="ABC TRANSPORTER, ATP-BINDING PROTEIN"/>
    <property type="match status" value="1"/>
</dbReference>
<keyword evidence="7" id="KW-1185">Reference proteome</keyword>
<dbReference type="GO" id="GO:0016887">
    <property type="term" value="F:ATP hydrolysis activity"/>
    <property type="evidence" value="ECO:0007669"/>
    <property type="project" value="InterPro"/>
</dbReference>
<dbReference type="GO" id="GO:0005524">
    <property type="term" value="F:ATP binding"/>
    <property type="evidence" value="ECO:0007669"/>
    <property type="project" value="UniProtKB-KW"/>
</dbReference>
<reference evidence="6 7" key="1">
    <citation type="submission" date="2020-07" db="EMBL/GenBank/DDBJ databases">
        <title>Alkalicella. sp. LB2 genome.</title>
        <authorList>
            <person name="Postec A."/>
            <person name="Quemeneur M."/>
        </authorList>
    </citation>
    <scope>NUCLEOTIDE SEQUENCE [LARGE SCALE GENOMIC DNA]</scope>
    <source>
        <strain evidence="6 7">LB2</strain>
    </source>
</reference>
<dbReference type="EMBL" id="CP058559">
    <property type="protein sequence ID" value="QNO14426.1"/>
    <property type="molecule type" value="Genomic_DNA"/>
</dbReference>
<accession>A0A7G9W6W4</accession>
<dbReference type="Gene3D" id="3.40.50.300">
    <property type="entry name" value="P-loop containing nucleotide triphosphate hydrolases"/>
    <property type="match status" value="1"/>
</dbReference>
<dbReference type="SUPFAM" id="SSF52540">
    <property type="entry name" value="P-loop containing nucleoside triphosphate hydrolases"/>
    <property type="match status" value="1"/>
</dbReference>
<gene>
    <name evidence="6" type="ORF">HYG86_06395</name>
</gene>
<feature type="domain" description="ABC transporter" evidence="5">
    <location>
        <begin position="6"/>
        <end position="255"/>
    </location>
</feature>
<dbReference type="KEGG" id="acae:HYG86_06395"/>
<evidence type="ECO:0000256" key="3">
    <source>
        <dbReference type="ARBA" id="ARBA00022741"/>
    </source>
</evidence>
<keyword evidence="3" id="KW-0547">Nucleotide-binding</keyword>
<dbReference type="AlphaFoldDB" id="A0A7G9W6W4"/>
<organism evidence="6 7">
    <name type="scientific">Alkalicella caledoniensis</name>
    <dbReference type="NCBI Taxonomy" id="2731377"/>
    <lineage>
        <taxon>Bacteria</taxon>
        <taxon>Bacillati</taxon>
        <taxon>Bacillota</taxon>
        <taxon>Clostridia</taxon>
        <taxon>Eubacteriales</taxon>
        <taxon>Proteinivoracaceae</taxon>
        <taxon>Alkalicella</taxon>
    </lineage>
</organism>
<dbReference type="CDD" id="cd03257">
    <property type="entry name" value="ABC_NikE_OppD_transporters"/>
    <property type="match status" value="1"/>
</dbReference>
<dbReference type="Pfam" id="PF08352">
    <property type="entry name" value="oligo_HPY"/>
    <property type="match status" value="1"/>
</dbReference>
<name>A0A7G9W6W4_ALKCA</name>
<dbReference type="InterPro" id="IPR013563">
    <property type="entry name" value="Oligopep_ABC_C"/>
</dbReference>
<evidence type="ECO:0000256" key="1">
    <source>
        <dbReference type="ARBA" id="ARBA00005417"/>
    </source>
</evidence>
<dbReference type="InterPro" id="IPR017871">
    <property type="entry name" value="ABC_transporter-like_CS"/>
</dbReference>
<keyword evidence="2" id="KW-0813">Transport</keyword>
<comment type="similarity">
    <text evidence="1">Belongs to the ABC transporter superfamily.</text>
</comment>
<evidence type="ECO:0000313" key="7">
    <source>
        <dbReference type="Proteomes" id="UP000516160"/>
    </source>
</evidence>